<comment type="caution">
    <text evidence="2">The sequence shown here is derived from an EMBL/GenBank/DDBJ whole genome shotgun (WGS) entry which is preliminary data.</text>
</comment>
<organism evidence="2">
    <name type="scientific">Pseudomonas urmiensis</name>
    <dbReference type="NCBI Taxonomy" id="2745493"/>
    <lineage>
        <taxon>Bacteria</taxon>
        <taxon>Pseudomonadati</taxon>
        <taxon>Pseudomonadota</taxon>
        <taxon>Gammaproteobacteria</taxon>
        <taxon>Pseudomonadales</taxon>
        <taxon>Pseudomonadaceae</taxon>
        <taxon>Pseudomonas</taxon>
    </lineage>
</organism>
<dbReference type="RefSeq" id="WP_186553776.1">
    <property type="nucleotide sequence ID" value="NZ_JABWRE020000001.1"/>
</dbReference>
<evidence type="ECO:0000313" key="3">
    <source>
        <dbReference type="EMBL" id="MBV4537889.1"/>
    </source>
</evidence>
<reference evidence="3" key="3">
    <citation type="submission" date="2021-06" db="EMBL/GenBank/DDBJ databases">
        <title>Updating the genus Pseudomonas: Description of 43 new species and partition of the Pseudomonas putida group.</title>
        <authorList>
            <person name="Girard L."/>
            <person name="Lood C."/>
            <person name="Vandamme P."/>
            <person name="Rokni-Zadeh H."/>
            <person name="Van Noort V."/>
            <person name="Hofte M."/>
            <person name="Lavigne R."/>
            <person name="De Mot R."/>
        </authorList>
    </citation>
    <scope>NUCLEOTIDE SEQUENCE</scope>
    <source>
        <strain evidence="3">SWRI10</strain>
    </source>
</reference>
<name>A0A923FXF6_9PSED</name>
<dbReference type="EMBL" id="JABWRE010000003">
    <property type="protein sequence ID" value="MBC3440206.1"/>
    <property type="molecule type" value="Genomic_DNA"/>
</dbReference>
<evidence type="ECO:0000313" key="2">
    <source>
        <dbReference type="EMBL" id="MBC3440206.1"/>
    </source>
</evidence>
<dbReference type="EMBL" id="JABWRE020000001">
    <property type="protein sequence ID" value="MBV4537889.1"/>
    <property type="molecule type" value="Genomic_DNA"/>
</dbReference>
<accession>A0A923FXF6</accession>
<dbReference type="InterPro" id="IPR024467">
    <property type="entry name" value="Xre/MbcA/ParS-like_toxin-bd"/>
</dbReference>
<protein>
    <submittedName>
        <fullName evidence="2">DUF2384 domain-containing protein</fullName>
    </submittedName>
</protein>
<proteinExistence type="predicted"/>
<feature type="domain" description="Antitoxin Xre/MbcA/ParS-like toxin-binding" evidence="1">
    <location>
        <begin position="36"/>
        <end position="85"/>
    </location>
</feature>
<dbReference type="Pfam" id="PF09722">
    <property type="entry name" value="Xre_MbcA_ParS_C"/>
    <property type="match status" value="1"/>
</dbReference>
<evidence type="ECO:0000259" key="1">
    <source>
        <dbReference type="Pfam" id="PF09722"/>
    </source>
</evidence>
<dbReference type="AlphaFoldDB" id="A0A923FXF6"/>
<gene>
    <name evidence="3" type="ORF">HU737_018115</name>
    <name evidence="2" type="ORF">HU737_05925</name>
</gene>
<sequence length="88" mass="9755">MNDPQILALCPSSPQGCWSIDHRCFKGRCEQTLHLATLVLGGRVLAAQWLYKPAIGLRHQSPCSILVTRSGYQQVVTLLGRIEYGVYA</sequence>
<reference evidence="2" key="2">
    <citation type="submission" date="2020-07" db="EMBL/GenBank/DDBJ databases">
        <authorList>
            <person name="Lood C."/>
            <person name="Girard L."/>
        </authorList>
    </citation>
    <scope>NUCLEOTIDE SEQUENCE</scope>
    <source>
        <strain evidence="2">SWRI10</strain>
    </source>
</reference>
<dbReference type="Proteomes" id="UP000599879">
    <property type="component" value="Unassembled WGS sequence"/>
</dbReference>
<reference evidence="2" key="1">
    <citation type="journal article" date="2020" name="Microorganisms">
        <title>Reliable Identification of Environmental Pseudomonas Isolates Using the rpoD Gene.</title>
        <authorList>
            <consortium name="The Broad Institute Genome Sequencing Platform"/>
            <person name="Girard L."/>
            <person name="Lood C."/>
            <person name="Rokni-Zadeh H."/>
            <person name="van Noort V."/>
            <person name="Lavigne R."/>
            <person name="De Mot R."/>
        </authorList>
    </citation>
    <scope>NUCLEOTIDE SEQUENCE</scope>
    <source>
        <strain evidence="2">SWRI10</strain>
    </source>
</reference>